<comment type="caution">
    <text evidence="1">The sequence shown here is derived from an EMBL/GenBank/DDBJ whole genome shotgun (WGS) entry which is preliminary data.</text>
</comment>
<gene>
    <name evidence="1" type="ORF">BDFB_002371</name>
</gene>
<organism evidence="1 2">
    <name type="scientific">Asbolus verrucosus</name>
    <name type="common">Desert ironclad beetle</name>
    <dbReference type="NCBI Taxonomy" id="1661398"/>
    <lineage>
        <taxon>Eukaryota</taxon>
        <taxon>Metazoa</taxon>
        <taxon>Ecdysozoa</taxon>
        <taxon>Arthropoda</taxon>
        <taxon>Hexapoda</taxon>
        <taxon>Insecta</taxon>
        <taxon>Pterygota</taxon>
        <taxon>Neoptera</taxon>
        <taxon>Endopterygota</taxon>
        <taxon>Coleoptera</taxon>
        <taxon>Polyphaga</taxon>
        <taxon>Cucujiformia</taxon>
        <taxon>Tenebrionidae</taxon>
        <taxon>Pimeliinae</taxon>
        <taxon>Asbolus</taxon>
    </lineage>
</organism>
<keyword evidence="2" id="KW-1185">Reference proteome</keyword>
<dbReference type="Proteomes" id="UP000292052">
    <property type="component" value="Unassembled WGS sequence"/>
</dbReference>
<evidence type="ECO:0000313" key="1">
    <source>
        <dbReference type="EMBL" id="RZC42319.1"/>
    </source>
</evidence>
<proteinExistence type="predicted"/>
<evidence type="ECO:0000313" key="2">
    <source>
        <dbReference type="Proteomes" id="UP000292052"/>
    </source>
</evidence>
<reference evidence="1 2" key="1">
    <citation type="submission" date="2017-03" db="EMBL/GenBank/DDBJ databases">
        <title>Genome of the blue death feigning beetle - Asbolus verrucosus.</title>
        <authorList>
            <person name="Rider S.D."/>
        </authorList>
    </citation>
    <scope>NUCLEOTIDE SEQUENCE [LARGE SCALE GENOMIC DNA]</scope>
    <source>
        <strain evidence="1">Butters</strain>
        <tissue evidence="1">Head and leg muscle</tissue>
    </source>
</reference>
<name>A0A482WCG1_ASBVE</name>
<sequence>MRSELSVI</sequence>
<dbReference type="EMBL" id="QDEB01009153">
    <property type="protein sequence ID" value="RZC42319.1"/>
    <property type="molecule type" value="Genomic_DNA"/>
</dbReference>
<protein>
    <submittedName>
        <fullName evidence="1">Uncharacterized protein</fullName>
    </submittedName>
</protein>
<accession>A0A482WCG1</accession>